<reference evidence="8 9" key="1">
    <citation type="journal article" date="2020" name="Environ. Microbiol. Rep.">
        <title>Redox cycling of Fe(II) and Fe(III) in magnetite accelerates aceticlastic methanogenesis by Methanosarcina mazei.</title>
        <authorList>
            <person name="Wang H."/>
            <person name="Byrne J.M."/>
            <person name="Liu P."/>
            <person name="Liu J."/>
            <person name="Dong X."/>
            <person name="Lu Y."/>
        </authorList>
    </citation>
    <scope>NUCLEOTIDE SEQUENCE [LARGE SCALE GENOMIC DNA]</scope>
    <source>
        <strain evidence="9">zm-15</strain>
    </source>
</reference>
<sequence>MNVDRTIKLKLSVSEEDKEYLKKTITLFNTVFNEVAKYGFEHKTHSKVSIHHATYKDIREKYPELPSSLVQGARDIACEALKGVELKLLPVAKPFSSIRYNQRVITYYLQYGRVSIATINGRVKATFNIPGYYQEYVNWEVRSSTLKYDAIKGAFFLHVIFRTESPEPSGNKVLGIDRGIVNIAVCSNNVFFNGNQIKNVRGKYAHLRKQLQSKGTKSAKRLLRKISRKERRFVTDTNHCISKTIVNMPFDIFALEDLTSIRVQNRKGKAFNRKLNSWAFYQLAQFLEYKVETLGKRVIYVDPRFSSQKCSKCGDIRKSNRNGSSYHCRDCGFQIHADLNAALNIAQAGISCLSRVSVNNPNVATI</sequence>
<accession>A0A6C0VFM4</accession>
<evidence type="ECO:0000256" key="1">
    <source>
        <dbReference type="ARBA" id="ARBA00008761"/>
    </source>
</evidence>
<gene>
    <name evidence="8" type="ORF">FQU78_02750</name>
</gene>
<dbReference type="Proteomes" id="UP000467371">
    <property type="component" value="Chromosome"/>
</dbReference>
<evidence type="ECO:0000259" key="7">
    <source>
        <dbReference type="Pfam" id="PF07282"/>
    </source>
</evidence>
<evidence type="ECO:0000313" key="8">
    <source>
        <dbReference type="EMBL" id="QIB90112.1"/>
    </source>
</evidence>
<evidence type="ECO:0000256" key="4">
    <source>
        <dbReference type="ARBA" id="ARBA00023125"/>
    </source>
</evidence>
<dbReference type="GO" id="GO:0032196">
    <property type="term" value="P:transposition"/>
    <property type="evidence" value="ECO:0007669"/>
    <property type="project" value="UniProtKB-KW"/>
</dbReference>
<dbReference type="InterPro" id="IPR001959">
    <property type="entry name" value="Transposase"/>
</dbReference>
<organism evidence="8 9">
    <name type="scientific">Methanosarcina mazei</name>
    <name type="common">Methanosarcina frisia</name>
    <dbReference type="NCBI Taxonomy" id="2209"/>
    <lineage>
        <taxon>Archaea</taxon>
        <taxon>Methanobacteriati</taxon>
        <taxon>Methanobacteriota</taxon>
        <taxon>Stenosarchaea group</taxon>
        <taxon>Methanomicrobia</taxon>
        <taxon>Methanosarcinales</taxon>
        <taxon>Methanosarcinaceae</taxon>
        <taxon>Methanosarcina</taxon>
    </lineage>
</organism>
<dbReference type="InterPro" id="IPR010094">
    <property type="entry name" value="Transposase_put_N"/>
</dbReference>
<comment type="similarity">
    <text evidence="2">In the N-terminal section; belongs to the transposase 2 family.</text>
</comment>
<comment type="similarity">
    <text evidence="1">In the C-terminal section; belongs to the transposase 35 family.</text>
</comment>
<dbReference type="NCBIfam" id="TIGR01765">
    <property type="entry name" value="tspaseT_teng_N"/>
    <property type="match status" value="1"/>
</dbReference>
<name>A0A6C0VFM4_METMZ</name>
<evidence type="ECO:0000256" key="3">
    <source>
        <dbReference type="ARBA" id="ARBA00022578"/>
    </source>
</evidence>
<feature type="domain" description="Probable transposase IS891/IS1136/IS1341" evidence="6">
    <location>
        <begin position="162"/>
        <end position="248"/>
    </location>
</feature>
<dbReference type="NCBIfam" id="TIGR01766">
    <property type="entry name" value="IS200/IS605 family accessory protein TnpB-like domain"/>
    <property type="match status" value="1"/>
</dbReference>
<dbReference type="AlphaFoldDB" id="A0A6C0VFM4"/>
<dbReference type="PANTHER" id="PTHR30405:SF11">
    <property type="entry name" value="RNA-GUIDED DNA ENDONUCLEASE RV2885C-RELATED"/>
    <property type="match status" value="1"/>
</dbReference>
<feature type="domain" description="Cas12f1-like TNB" evidence="7">
    <location>
        <begin position="280"/>
        <end position="345"/>
    </location>
</feature>
<evidence type="ECO:0000313" key="9">
    <source>
        <dbReference type="Proteomes" id="UP000467371"/>
    </source>
</evidence>
<dbReference type="InterPro" id="IPR051399">
    <property type="entry name" value="RNA-guided_DNA_endo/Transpos"/>
</dbReference>
<dbReference type="GO" id="GO:0006310">
    <property type="term" value="P:DNA recombination"/>
    <property type="evidence" value="ECO:0007669"/>
    <property type="project" value="UniProtKB-KW"/>
</dbReference>
<dbReference type="InterPro" id="IPR010095">
    <property type="entry name" value="Cas12f1-like_TNB"/>
</dbReference>
<dbReference type="EMBL" id="CP042908">
    <property type="protein sequence ID" value="QIB90112.1"/>
    <property type="molecule type" value="Genomic_DNA"/>
</dbReference>
<proteinExistence type="inferred from homology"/>
<protein>
    <submittedName>
        <fullName evidence="8">IS200/IS605 family element transposase accessory protein TnpB</fullName>
    </submittedName>
</protein>
<dbReference type="NCBIfam" id="NF040570">
    <property type="entry name" value="guided_TnpB"/>
    <property type="match status" value="1"/>
</dbReference>
<dbReference type="GeneID" id="24876697"/>
<dbReference type="OMA" id="PTFTSPH"/>
<keyword evidence="4" id="KW-0238">DNA-binding</keyword>
<dbReference type="PANTHER" id="PTHR30405">
    <property type="entry name" value="TRANSPOSASE"/>
    <property type="match status" value="1"/>
</dbReference>
<dbReference type="RefSeq" id="WP_011032717.1">
    <property type="nucleotide sequence ID" value="NZ_CP042908.1"/>
</dbReference>
<evidence type="ECO:0000259" key="6">
    <source>
        <dbReference type="Pfam" id="PF01385"/>
    </source>
</evidence>
<keyword evidence="5" id="KW-0233">DNA recombination</keyword>
<evidence type="ECO:0000256" key="2">
    <source>
        <dbReference type="ARBA" id="ARBA00011044"/>
    </source>
</evidence>
<dbReference type="Pfam" id="PF01385">
    <property type="entry name" value="OrfB_IS605"/>
    <property type="match status" value="1"/>
</dbReference>
<dbReference type="GO" id="GO:0003677">
    <property type="term" value="F:DNA binding"/>
    <property type="evidence" value="ECO:0007669"/>
    <property type="project" value="UniProtKB-KW"/>
</dbReference>
<keyword evidence="3" id="KW-0815">Transposition</keyword>
<dbReference type="Pfam" id="PF07282">
    <property type="entry name" value="Cas12f1-like_TNB"/>
    <property type="match status" value="1"/>
</dbReference>
<evidence type="ECO:0000256" key="5">
    <source>
        <dbReference type="ARBA" id="ARBA00023172"/>
    </source>
</evidence>